<dbReference type="Pfam" id="PF05656">
    <property type="entry name" value="DUF805"/>
    <property type="match status" value="1"/>
</dbReference>
<feature type="transmembrane region" description="Helical" evidence="1">
    <location>
        <begin position="161"/>
        <end position="178"/>
    </location>
</feature>
<protein>
    <submittedName>
        <fullName evidence="2">DUF805 domain-containing protein</fullName>
    </submittedName>
</protein>
<feature type="transmembrane region" description="Helical" evidence="1">
    <location>
        <begin position="81"/>
        <end position="101"/>
    </location>
</feature>
<organism evidence="2 3">
    <name type="scientific">Aurantiacibacter gilvus</name>
    <dbReference type="NCBI Taxonomy" id="3139141"/>
    <lineage>
        <taxon>Bacteria</taxon>
        <taxon>Pseudomonadati</taxon>
        <taxon>Pseudomonadota</taxon>
        <taxon>Alphaproteobacteria</taxon>
        <taxon>Sphingomonadales</taxon>
        <taxon>Erythrobacteraceae</taxon>
        <taxon>Aurantiacibacter</taxon>
    </lineage>
</organism>
<comment type="caution">
    <text evidence="2">The sequence shown here is derived from an EMBL/GenBank/DDBJ whole genome shotgun (WGS) entry which is preliminary data.</text>
</comment>
<keyword evidence="1" id="KW-0812">Transmembrane</keyword>
<gene>
    <name evidence="2" type="ORF">AAEO60_06350</name>
</gene>
<dbReference type="Proteomes" id="UP001497045">
    <property type="component" value="Unassembled WGS sequence"/>
</dbReference>
<keyword evidence="1" id="KW-0472">Membrane</keyword>
<keyword evidence="3" id="KW-1185">Reference proteome</keyword>
<evidence type="ECO:0000256" key="1">
    <source>
        <dbReference type="SAM" id="Phobius"/>
    </source>
</evidence>
<dbReference type="PANTHER" id="PTHR34980">
    <property type="entry name" value="INNER MEMBRANE PROTEIN-RELATED-RELATED"/>
    <property type="match status" value="1"/>
</dbReference>
<sequence>MINETKYCLKNVTNFEGRDARQTFWFYVLFLVLLQFAIGLLSAIPSMASAFGSSLEAAQSGMDMERVQARMMAEMANSLGTMMWIGVATSAIITLLFVAAFVRRLHDAGYSGWLALVPVVIQVMAIYGQIDQADQLQQIFTSGASPQQMQAMQMEVSSNPVNYISWLGYLFVIVFGVFKSQPGPNRYGEPPQPL</sequence>
<reference evidence="2 3" key="1">
    <citation type="submission" date="2024-04" db="EMBL/GenBank/DDBJ databases">
        <title>Aurantiacibacter sp. DGU6 16S ribosomal RNA gene Genome sequencing and assembly.</title>
        <authorList>
            <person name="Park S."/>
        </authorList>
    </citation>
    <scope>NUCLEOTIDE SEQUENCE [LARGE SCALE GENOMIC DNA]</scope>
    <source>
        <strain evidence="2 3">DGU6</strain>
    </source>
</reference>
<evidence type="ECO:0000313" key="3">
    <source>
        <dbReference type="Proteomes" id="UP001497045"/>
    </source>
</evidence>
<dbReference type="PANTHER" id="PTHR34980:SF2">
    <property type="entry name" value="INNER MEMBRANE PROTEIN YHAH-RELATED"/>
    <property type="match status" value="1"/>
</dbReference>
<feature type="transmembrane region" description="Helical" evidence="1">
    <location>
        <begin position="113"/>
        <end position="130"/>
    </location>
</feature>
<feature type="transmembrane region" description="Helical" evidence="1">
    <location>
        <begin position="24"/>
        <end position="44"/>
    </location>
</feature>
<accession>A0ABU9ICZ4</accession>
<dbReference type="InterPro" id="IPR008523">
    <property type="entry name" value="DUF805"/>
</dbReference>
<keyword evidence="1" id="KW-1133">Transmembrane helix</keyword>
<dbReference type="EMBL" id="JBBYHV010000001">
    <property type="protein sequence ID" value="MEL1250288.1"/>
    <property type="molecule type" value="Genomic_DNA"/>
</dbReference>
<proteinExistence type="predicted"/>
<dbReference type="RefSeq" id="WP_341672810.1">
    <property type="nucleotide sequence ID" value="NZ_JBBYHV010000001.1"/>
</dbReference>
<name>A0ABU9ICZ4_9SPHN</name>
<evidence type="ECO:0000313" key="2">
    <source>
        <dbReference type="EMBL" id="MEL1250288.1"/>
    </source>
</evidence>